<evidence type="ECO:0000313" key="1">
    <source>
        <dbReference type="EMBL" id="KAH7858354.1"/>
    </source>
</evidence>
<organism evidence="1 2">
    <name type="scientific">Vaccinium darrowii</name>
    <dbReference type="NCBI Taxonomy" id="229202"/>
    <lineage>
        <taxon>Eukaryota</taxon>
        <taxon>Viridiplantae</taxon>
        <taxon>Streptophyta</taxon>
        <taxon>Embryophyta</taxon>
        <taxon>Tracheophyta</taxon>
        <taxon>Spermatophyta</taxon>
        <taxon>Magnoliopsida</taxon>
        <taxon>eudicotyledons</taxon>
        <taxon>Gunneridae</taxon>
        <taxon>Pentapetalae</taxon>
        <taxon>asterids</taxon>
        <taxon>Ericales</taxon>
        <taxon>Ericaceae</taxon>
        <taxon>Vaccinioideae</taxon>
        <taxon>Vaccinieae</taxon>
        <taxon>Vaccinium</taxon>
    </lineage>
</organism>
<keyword evidence="2" id="KW-1185">Reference proteome</keyword>
<proteinExistence type="predicted"/>
<reference evidence="1 2" key="1">
    <citation type="journal article" date="2021" name="Hortic Res">
        <title>High-quality reference genome and annotation aids understanding of berry development for evergreen blueberry (Vaccinium darrowii).</title>
        <authorList>
            <person name="Yu J."/>
            <person name="Hulse-Kemp A.M."/>
            <person name="Babiker E."/>
            <person name="Staton M."/>
        </authorList>
    </citation>
    <scope>NUCLEOTIDE SEQUENCE [LARGE SCALE GENOMIC DNA]</scope>
    <source>
        <strain evidence="2">cv. NJ 8807/NJ 8810</strain>
        <tissue evidence="1">Young leaf</tissue>
    </source>
</reference>
<dbReference type="EMBL" id="CM037153">
    <property type="protein sequence ID" value="KAH7858354.1"/>
    <property type="molecule type" value="Genomic_DNA"/>
</dbReference>
<dbReference type="Proteomes" id="UP000828048">
    <property type="component" value="Chromosome 3"/>
</dbReference>
<evidence type="ECO:0000313" key="2">
    <source>
        <dbReference type="Proteomes" id="UP000828048"/>
    </source>
</evidence>
<comment type="caution">
    <text evidence="1">The sequence shown here is derived from an EMBL/GenBank/DDBJ whole genome shotgun (WGS) entry which is preliminary data.</text>
</comment>
<name>A0ACB7YYL2_9ERIC</name>
<gene>
    <name evidence="1" type="ORF">Vadar_022805</name>
</gene>
<accession>A0ACB7YYL2</accession>
<sequence>MGNSEVPIVVDDNEPNDKDGVNVDDNQKFKKKKTSVVWDNFTTIPKKEGEINYKTSVVWDHFTKIPKKEGEINYKPKASCNYCGQVHATDSNLVGTSSMRTHFQKLCREGRREGNVGKGNHDSGTKKEKGKGRGKSVTYGTPNSDDWKVVELYVEVLRVFFVVTEQFSGSLYVTSNTFFKEVMTIKKAIVTLEKSDDLKLVMLAKGMNKKYEKYWATFDKINQLLLYANVLDPHWKFVFVRWCLSKHCDKMVVDHKILEMKEGMTRLYNWYEMRSIQYAEEHNVGESRNMEKNAKGSFDYCDEMESDFESFMQAETNMVAKSELEGFWSESNESN</sequence>
<protein>
    <submittedName>
        <fullName evidence="1">Uncharacterized protein</fullName>
    </submittedName>
</protein>